<evidence type="ECO:0000313" key="3">
    <source>
        <dbReference type="Proteomes" id="UP000625804"/>
    </source>
</evidence>
<evidence type="ECO:0000256" key="1">
    <source>
        <dbReference type="SAM" id="Coils"/>
    </source>
</evidence>
<dbReference type="InterPro" id="IPR021297">
    <property type="entry name" value="YlqD"/>
</dbReference>
<dbReference type="EMBL" id="JABTTE010000004">
    <property type="protein sequence ID" value="NSL51207.1"/>
    <property type="molecule type" value="Genomic_DNA"/>
</dbReference>
<feature type="coiled-coil region" evidence="1">
    <location>
        <begin position="15"/>
        <end position="49"/>
    </location>
</feature>
<dbReference type="Pfam" id="PF11068">
    <property type="entry name" value="YlqD"/>
    <property type="match status" value="1"/>
</dbReference>
<proteinExistence type="predicted"/>
<keyword evidence="3" id="KW-1185">Reference proteome</keyword>
<dbReference type="AlphaFoldDB" id="A0A8J8GD56"/>
<reference evidence="2" key="1">
    <citation type="submission" date="2020-06" db="EMBL/GenBank/DDBJ databases">
        <title>A novel thermopfilic bacterium from Erzurum, Turkey.</title>
        <authorList>
            <person name="Adiguzel A."/>
            <person name="Ay H."/>
            <person name="Baltaci M.O."/>
        </authorList>
    </citation>
    <scope>NUCLEOTIDE SEQUENCE</scope>
    <source>
        <strain evidence="2">P2</strain>
    </source>
</reference>
<dbReference type="RefSeq" id="WP_173730405.1">
    <property type="nucleotide sequence ID" value="NZ_JABTTE010000004.1"/>
</dbReference>
<keyword evidence="1" id="KW-0175">Coiled coil</keyword>
<dbReference type="Gene3D" id="6.10.140.1110">
    <property type="match status" value="1"/>
</dbReference>
<sequence>MKIIRNINVNQVLTEKSKKQLHQKFEQQILQLKKEIDQLRFEKKKFEKIKKSFGNASSRFDQEISIRTEKVKLLEFQLEQLELLPIGTELKETEIPAIIEVSVGDYWDEITKDRTIVIKDGIVSEIR</sequence>
<dbReference type="Proteomes" id="UP000625804">
    <property type="component" value="Unassembled WGS sequence"/>
</dbReference>
<gene>
    <name evidence="2" type="ORF">HR057_05420</name>
</gene>
<comment type="caution">
    <text evidence="2">The sequence shown here is derived from an EMBL/GenBank/DDBJ whole genome shotgun (WGS) entry which is preliminary data.</text>
</comment>
<evidence type="ECO:0000313" key="2">
    <source>
        <dbReference type="EMBL" id="NSL51207.1"/>
    </source>
</evidence>
<name>A0A8J8GD56_9BACI</name>
<organism evidence="2 3">
    <name type="scientific">Calidifontibacillus erzurumensis</name>
    <dbReference type="NCBI Taxonomy" id="2741433"/>
    <lineage>
        <taxon>Bacteria</taxon>
        <taxon>Bacillati</taxon>
        <taxon>Bacillota</taxon>
        <taxon>Bacilli</taxon>
        <taxon>Bacillales</taxon>
        <taxon>Bacillaceae</taxon>
        <taxon>Calidifontibacillus/Schinkia group</taxon>
        <taxon>Calidifontibacillus</taxon>
    </lineage>
</organism>
<protein>
    <submittedName>
        <fullName evidence="2">YlqD family protein</fullName>
    </submittedName>
</protein>
<accession>A0A8J8GD56</accession>